<accession>A0A448XMD5</accession>
<evidence type="ECO:0000313" key="2">
    <source>
        <dbReference type="Proteomes" id="UP000784294"/>
    </source>
</evidence>
<protein>
    <submittedName>
        <fullName evidence="1">Uncharacterized protein</fullName>
    </submittedName>
</protein>
<evidence type="ECO:0000313" key="1">
    <source>
        <dbReference type="EMBL" id="VEL40131.1"/>
    </source>
</evidence>
<dbReference type="Proteomes" id="UP000784294">
    <property type="component" value="Unassembled WGS sequence"/>
</dbReference>
<gene>
    <name evidence="1" type="ORF">PXEA_LOCUS33571</name>
</gene>
<sequence>MYCENDRPARVQTNSKVQTCLAFVTTTITATATNSRLFDLFIVDQPARGVHHGHHDDYRLRGATGASYSPHRRLTSSRGLVSQLPQATAPHAINTASSIHPSRWGVVLGVLLQASLQPSRHAGFFRLSYQVLCLA</sequence>
<proteinExistence type="predicted"/>
<reference evidence="1" key="1">
    <citation type="submission" date="2018-11" db="EMBL/GenBank/DDBJ databases">
        <authorList>
            <consortium name="Pathogen Informatics"/>
        </authorList>
    </citation>
    <scope>NUCLEOTIDE SEQUENCE</scope>
</reference>
<organism evidence="1 2">
    <name type="scientific">Protopolystoma xenopodis</name>
    <dbReference type="NCBI Taxonomy" id="117903"/>
    <lineage>
        <taxon>Eukaryota</taxon>
        <taxon>Metazoa</taxon>
        <taxon>Spiralia</taxon>
        <taxon>Lophotrochozoa</taxon>
        <taxon>Platyhelminthes</taxon>
        <taxon>Monogenea</taxon>
        <taxon>Polyopisthocotylea</taxon>
        <taxon>Polystomatidea</taxon>
        <taxon>Polystomatidae</taxon>
        <taxon>Protopolystoma</taxon>
    </lineage>
</organism>
<dbReference type="EMBL" id="CAAALY010263797">
    <property type="protein sequence ID" value="VEL40131.1"/>
    <property type="molecule type" value="Genomic_DNA"/>
</dbReference>
<keyword evidence="2" id="KW-1185">Reference proteome</keyword>
<comment type="caution">
    <text evidence="1">The sequence shown here is derived from an EMBL/GenBank/DDBJ whole genome shotgun (WGS) entry which is preliminary data.</text>
</comment>
<name>A0A448XMD5_9PLAT</name>
<dbReference type="AlphaFoldDB" id="A0A448XMD5"/>